<dbReference type="InterPro" id="IPR011059">
    <property type="entry name" value="Metal-dep_hydrolase_composite"/>
</dbReference>
<evidence type="ECO:0000259" key="3">
    <source>
        <dbReference type="Pfam" id="PF01979"/>
    </source>
</evidence>
<dbReference type="EMBL" id="KV440992">
    <property type="protein sequence ID" value="OAD69235.1"/>
    <property type="molecule type" value="Genomic_DNA"/>
</dbReference>
<dbReference type="InterPro" id="IPR006680">
    <property type="entry name" value="Amidohydro-rel"/>
</dbReference>
<dbReference type="RefSeq" id="XP_018287275.1">
    <property type="nucleotide sequence ID" value="XM_018429143.1"/>
</dbReference>
<dbReference type="VEuPathDB" id="FungiDB:PHYBLDRAFT_127075"/>
<feature type="non-terminal residue" evidence="4">
    <location>
        <position position="1"/>
    </location>
</feature>
<reference evidence="5" key="1">
    <citation type="submission" date="2015-06" db="EMBL/GenBank/DDBJ databases">
        <title>Expansion of signal transduction pathways in fungi by whole-genome duplication.</title>
        <authorList>
            <consortium name="DOE Joint Genome Institute"/>
            <person name="Corrochano L.M."/>
            <person name="Kuo A."/>
            <person name="Marcet-Houben M."/>
            <person name="Polaino S."/>
            <person name="Salamov A."/>
            <person name="Villalobos J.M."/>
            <person name="Alvarez M.I."/>
            <person name="Avalos J."/>
            <person name="Benito E.P."/>
            <person name="Benoit I."/>
            <person name="Burger G."/>
            <person name="Camino L.P."/>
            <person name="Canovas D."/>
            <person name="Cerda-Olmedo E."/>
            <person name="Cheng J.-F."/>
            <person name="Dominguez A."/>
            <person name="Elias M."/>
            <person name="Eslava A.P."/>
            <person name="Glaser F."/>
            <person name="Grimwood J."/>
            <person name="Gutierrez G."/>
            <person name="Heitman J."/>
            <person name="Henrissat B."/>
            <person name="Iturriaga E.A."/>
            <person name="Lang B.F."/>
            <person name="Lavin J.L."/>
            <person name="Lee S."/>
            <person name="Li W."/>
            <person name="Lindquist E."/>
            <person name="Lopez-Garcia S."/>
            <person name="Luque E.M."/>
            <person name="Marcos A.T."/>
            <person name="Martin J."/>
            <person name="McCluskey K."/>
            <person name="Medina H.R."/>
            <person name="Miralles-Duran A."/>
            <person name="Miyazaki A."/>
            <person name="Munoz-Torres E."/>
            <person name="Oguiza J.A."/>
            <person name="Ohm R."/>
            <person name="Olmedo M."/>
            <person name="Orejas M."/>
            <person name="Ortiz-Castellanos L."/>
            <person name="Pisabarro A.G."/>
            <person name="Rodriguez-Romero J."/>
            <person name="Ruiz-Herrera J."/>
            <person name="Ruiz-Vazquez R."/>
            <person name="Sanz C."/>
            <person name="Schackwitz W."/>
            <person name="Schmutz J."/>
            <person name="Shahriari M."/>
            <person name="Shelest E."/>
            <person name="Silva-Franco F."/>
            <person name="Soanes D."/>
            <person name="Syed K."/>
            <person name="Tagua V.G."/>
            <person name="Talbot N.J."/>
            <person name="Thon M."/>
            <person name="De vries R.P."/>
            <person name="Wiebenga A."/>
            <person name="Yadav J.S."/>
            <person name="Braun E.L."/>
            <person name="Baker S."/>
            <person name="Garre V."/>
            <person name="Horwitz B."/>
            <person name="Torres-Martinez S."/>
            <person name="Idnurm A."/>
            <person name="Herrera-Estrella A."/>
            <person name="Gabaldon T."/>
            <person name="Grigoriev I.V."/>
        </authorList>
    </citation>
    <scope>NUCLEOTIDE SEQUENCE [LARGE SCALE GENOMIC DNA]</scope>
    <source>
        <strain evidence="5">NRRL 1555(-)</strain>
    </source>
</reference>
<proteinExistence type="predicted"/>
<protein>
    <recommendedName>
        <fullName evidence="3">Amidohydrolase-related domain-containing protein</fullName>
    </recommendedName>
</protein>
<evidence type="ECO:0000256" key="1">
    <source>
        <dbReference type="SAM" id="MobiDB-lite"/>
    </source>
</evidence>
<name>A0A162WNG2_PHYB8</name>
<dbReference type="InterPro" id="IPR051781">
    <property type="entry name" value="Metallo-dep_Hydrolase"/>
</dbReference>
<evidence type="ECO:0000313" key="4">
    <source>
        <dbReference type="EMBL" id="OAD69235.1"/>
    </source>
</evidence>
<dbReference type="GeneID" id="28990049"/>
<feature type="compositionally biased region" description="Polar residues" evidence="1">
    <location>
        <begin position="1"/>
        <end position="14"/>
    </location>
</feature>
<dbReference type="InterPro" id="IPR032466">
    <property type="entry name" value="Metal_Hydrolase"/>
</dbReference>
<dbReference type="GO" id="GO:0016810">
    <property type="term" value="F:hydrolase activity, acting on carbon-nitrogen (but not peptide) bonds"/>
    <property type="evidence" value="ECO:0007669"/>
    <property type="project" value="InterPro"/>
</dbReference>
<keyword evidence="2" id="KW-1133">Transmembrane helix</keyword>
<feature type="region of interest" description="Disordered" evidence="1">
    <location>
        <begin position="1"/>
        <end position="20"/>
    </location>
</feature>
<dbReference type="SUPFAM" id="SSF51556">
    <property type="entry name" value="Metallo-dependent hydrolases"/>
    <property type="match status" value="1"/>
</dbReference>
<sequence>MARYSNTSQDSQSPLLVDSVQKSPRRRTRLIWSLSALAVFGLTCIYLTHSLPSAPIEGIHSQAFWSDSAAAKVVAPGISLKSFNHGLSKCQSILERQHKETNTSRVRHRNPRAVSKEKLLLIKNGQIWLNDRYLHGDILIEDGLITAVDKDIDVPDARVIDAKGRIVTPGIVDMHSHMAGSSFPGLRASDDINEMTHPTTPYVRVIDAISPSDPGLKIVASGGVTTSLILPGSGNLMGGEAAVIKLRPVPTLSNQDMLIGAGVEDEDEEIVWRYMKMACGENPKTYYGGYLNRAPMTRMGENYLFRKRFEEAQALMRAQDDWCDAATRVNATFPTDKPIDETTITRLTERFPELIDLESLVALLRHEVLLNIHCYLPQDIEAMISHSLEFDFEIAGLHHALAAWKVPEVIKRAKTNITIATFADMWGYKAEAWEQNVHAPSILADAGIPVAFKSDHPVMNARDLMHEAQKAFHYGFDEHLALAAVTSVPAKALKLDHRIGRIAPGMDADIVIWERHPLRLGARPQKVIIDGAEMNFKASWAKSVEEDQDSTWVDTLADTVDVADKKEEKKGWLPPFSTSTMKLEDHGLNNPIKFDEACGPNVNSFVMRNIGRLYMGPDETYDSTMAKERIGLVVKDGVIICAGIECDREHVEWPKSSPVFEMGGAVIIPGIFSAGESLGLIEIQAESSTQDGIAKNDVSDPKLAQTVVRAADGIKLNGLHLQKAFKAGVTTSISQPLVESAGLAGVSVSFRTGTERTVLDTNDTIINDETALHFVVGTSGSTTVSQQIAAIRDLLTTNVNKDASTNVFARAAQGKLPVVIQTNDKDEIASIVQMKKQLYDQSKQQFSVKFIILGGAEAHLVADHLKRLDIPVILSPARCFPGDWSSRLCLSGPPLTPFTGLDILIDRQVRVGLASTDVNNGDARNLIWEAGWNLAHNGKLDESQAVGLVTWNIADIFGLGSKDIGTIQVGHKADFVAYNSNPFEFGSRVLMVYGGGHSGPECFPKQI</sequence>
<organism evidence="4 5">
    <name type="scientific">Phycomyces blakesleeanus (strain ATCC 8743b / DSM 1359 / FGSC 10004 / NBRC 33097 / NRRL 1555)</name>
    <dbReference type="NCBI Taxonomy" id="763407"/>
    <lineage>
        <taxon>Eukaryota</taxon>
        <taxon>Fungi</taxon>
        <taxon>Fungi incertae sedis</taxon>
        <taxon>Mucoromycota</taxon>
        <taxon>Mucoromycotina</taxon>
        <taxon>Mucoromycetes</taxon>
        <taxon>Mucorales</taxon>
        <taxon>Phycomycetaceae</taxon>
        <taxon>Phycomyces</taxon>
    </lineage>
</organism>
<dbReference type="STRING" id="763407.A0A162WNG2"/>
<dbReference type="SUPFAM" id="SSF51338">
    <property type="entry name" value="Composite domain of metallo-dependent hydrolases"/>
    <property type="match status" value="2"/>
</dbReference>
<keyword evidence="2" id="KW-0472">Membrane</keyword>
<dbReference type="AlphaFoldDB" id="A0A162WNG2"/>
<feature type="domain" description="Amidohydrolase-related" evidence="3">
    <location>
        <begin position="437"/>
        <end position="531"/>
    </location>
</feature>
<keyword evidence="2" id="KW-0812">Transmembrane</keyword>
<evidence type="ECO:0000256" key="2">
    <source>
        <dbReference type="SAM" id="Phobius"/>
    </source>
</evidence>
<dbReference type="Pfam" id="PF01979">
    <property type="entry name" value="Amidohydro_1"/>
    <property type="match status" value="2"/>
</dbReference>
<gene>
    <name evidence="4" type="ORF">PHYBLDRAFT_127075</name>
</gene>
<dbReference type="Proteomes" id="UP000077315">
    <property type="component" value="Unassembled WGS sequence"/>
</dbReference>
<keyword evidence="5" id="KW-1185">Reference proteome</keyword>
<accession>A0A162WNG2</accession>
<evidence type="ECO:0000313" key="5">
    <source>
        <dbReference type="Proteomes" id="UP000077315"/>
    </source>
</evidence>
<dbReference type="PANTHER" id="PTHR43135:SF3">
    <property type="entry name" value="ALPHA-D-RIBOSE 1-METHYLPHOSPHONATE 5-TRIPHOSPHATE DIPHOSPHATASE"/>
    <property type="match status" value="1"/>
</dbReference>
<dbReference type="Gene3D" id="3.20.20.140">
    <property type="entry name" value="Metal-dependent hydrolases"/>
    <property type="match status" value="2"/>
</dbReference>
<feature type="domain" description="Amidohydrolase-related" evidence="3">
    <location>
        <begin position="903"/>
        <end position="984"/>
    </location>
</feature>
<feature type="transmembrane region" description="Helical" evidence="2">
    <location>
        <begin position="30"/>
        <end position="48"/>
    </location>
</feature>
<dbReference type="Gene3D" id="2.30.40.10">
    <property type="entry name" value="Urease, subunit C, domain 1"/>
    <property type="match status" value="1"/>
</dbReference>
<dbReference type="InParanoid" id="A0A162WNG2"/>
<dbReference type="OrthoDB" id="10258955at2759"/>
<dbReference type="PANTHER" id="PTHR43135">
    <property type="entry name" value="ALPHA-D-RIBOSE 1-METHYLPHOSPHONATE 5-TRIPHOSPHATE DIPHOSPHATASE"/>
    <property type="match status" value="1"/>
</dbReference>